<dbReference type="EvolutionaryTrace" id="D0VWS8"/>
<dbReference type="SMR" id="D0VWS8"/>
<gene>
    <name evidence="2" type="primary">CMQ451C</name>
</gene>
<reference evidence="3" key="2">
    <citation type="submission" date="2008-01" db="PDB data bank">
        <title>Crystal structure of uncharacterized protein CMQ451C from the primitive red alga Cyanidioschyzon merolae.</title>
        <authorList>
            <person name="McCoy J.G."/>
            <person name="Bitto E."/>
            <person name="Bingman C.A."/>
            <person name="Wesenberg G.E."/>
            <person name="Phillips Jr."/>
            <person name="G.N."/>
        </authorList>
    </citation>
    <scope>X-RAY CRYSTALLOGRAPHY (2.79 ANGSTROMS)</scope>
</reference>
<dbReference type="PANTHER" id="PTHR14614">
    <property type="entry name" value="HEPATOCELLULAR CARCINOMA-ASSOCIATED ANTIGEN"/>
    <property type="match status" value="1"/>
</dbReference>
<dbReference type="Gene3D" id="3.40.50.150">
    <property type="entry name" value="Vaccinia Virus protein VP39"/>
    <property type="match status" value="1"/>
</dbReference>
<sequence length="281" mass="30950">SNSRAADQLELDGLPGTPPDFYRERQRSRVERYQSPAGAPLQCSVQVQTTQEHPLWTSHVWSGARALADTLCWQPELIAGKTVCELGAGAGLVSIVAFLAGADQVVATDYPDPEILNSLESNIREHTANSCSSETVKRASPKVVPYRWGDSPDSLQRCTGLQRFQVVLLADLLSFHQAHDALLRSVKMLLALPANDPTAVALVTFTHHRPHLAERDLAFFRLVNADGALIAEPWLSPLQMDPMFPDDPGDVCIRGQVHRWRLRWRSAASASANIPAHARNE</sequence>
<dbReference type="InterPro" id="IPR029063">
    <property type="entry name" value="SAM-dependent_MTases_sf"/>
</dbReference>
<protein>
    <submittedName>
        <fullName evidence="2">Uncharacterized protein</fullName>
    </submittedName>
</protein>
<evidence type="ECO:0000313" key="2">
    <source>
        <dbReference type="PDB" id="3BZB"/>
    </source>
</evidence>
<evidence type="ECO:0007829" key="3">
    <source>
        <dbReference type="PDB" id="3BZB"/>
    </source>
</evidence>
<organism evidence="2">
    <name type="scientific">Cyanidioschyzon merolae (strain NIES-3377 / 10D)</name>
    <name type="common">Unicellular red alga</name>
    <dbReference type="NCBI Taxonomy" id="280699"/>
    <lineage>
        <taxon>Eukaryota</taxon>
        <taxon>Rhodophyta</taxon>
        <taxon>Bangiophyceae</taxon>
        <taxon>Cyanidiales</taxon>
        <taxon>Cyanidiaceae</taxon>
        <taxon>Cyanidioschyzon</taxon>
    </lineage>
</organism>
<keyword evidence="2 3" id="KW-0002">3D-structure</keyword>
<dbReference type="InterPro" id="IPR019410">
    <property type="entry name" value="Methyltransf_16"/>
</dbReference>
<accession>D0VWS8</accession>
<dbReference type="SUPFAM" id="SSF53335">
    <property type="entry name" value="S-adenosyl-L-methionine-dependent methyltransferases"/>
    <property type="match status" value="1"/>
</dbReference>
<proteinExistence type="evidence at protein level"/>
<dbReference type="Pfam" id="PF10294">
    <property type="entry name" value="Methyltransf_16"/>
    <property type="match status" value="1"/>
</dbReference>
<dbReference type="PANTHER" id="PTHR14614:SF10">
    <property type="entry name" value="PROTEIN N-TERMINAL AND LYSINE N-METHYLTRANSFERASE EFM7"/>
    <property type="match status" value="1"/>
</dbReference>
<feature type="region of interest" description="Disordered" evidence="1">
    <location>
        <begin position="1"/>
        <end position="21"/>
    </location>
</feature>
<evidence type="ECO:0000256" key="1">
    <source>
        <dbReference type="SAM" id="MobiDB-lite"/>
    </source>
</evidence>
<name>D0VWS8_CYAM1</name>
<dbReference type="PDB" id="3BZB">
    <property type="method" value="X-ray"/>
    <property type="resolution" value="2.79 A"/>
    <property type="chains" value="A/B=1-281"/>
</dbReference>
<dbReference type="CDD" id="cd02440">
    <property type="entry name" value="AdoMet_MTases"/>
    <property type="match status" value="1"/>
</dbReference>
<reference evidence="2" key="1">
    <citation type="submission" date="2008-01" db="PDB data bank">
        <title>Crystal structure of uncharacterized protein CMQ451C from the primitive red alga Cyanidioschyzon merolae.</title>
        <authorList>
            <person name="McCoy J.G."/>
            <person name="Bitto E."/>
            <person name="Bingman C.A."/>
            <person name="Wesenberg G.E."/>
            <person name="Phillips Jr. G.N."/>
        </authorList>
    </citation>
    <scope>X-RAY CRYSTALLOGRAPHY (2.79 ANGSTROMS)</scope>
</reference>
<dbReference type="PDBsum" id="3BZB"/>
<dbReference type="AlphaFoldDB" id="D0VWS8"/>
<dbReference type="GO" id="GO:0005737">
    <property type="term" value="C:cytoplasm"/>
    <property type="evidence" value="ECO:0007669"/>
    <property type="project" value="TreeGrafter"/>
</dbReference>